<name>A0AAD9IPH8_9ANNE</name>
<keyword evidence="4" id="KW-1185">Reference proteome</keyword>
<dbReference type="SUPFAM" id="SSF75625">
    <property type="entry name" value="YebC-like"/>
    <property type="match status" value="1"/>
</dbReference>
<evidence type="ECO:0000259" key="1">
    <source>
        <dbReference type="Pfam" id="PF01709"/>
    </source>
</evidence>
<reference evidence="3" key="1">
    <citation type="journal article" date="2023" name="Mol. Biol. Evol.">
        <title>Third-Generation Sequencing Reveals the Adaptive Role of the Epigenome in Three Deep-Sea Polychaetes.</title>
        <authorList>
            <person name="Perez M."/>
            <person name="Aroh O."/>
            <person name="Sun Y."/>
            <person name="Lan Y."/>
            <person name="Juniper S.K."/>
            <person name="Young C.R."/>
            <person name="Angers B."/>
            <person name="Qian P.Y."/>
        </authorList>
    </citation>
    <scope>NUCLEOTIDE SEQUENCE</scope>
    <source>
        <strain evidence="3">P08H-3</strain>
    </source>
</reference>
<dbReference type="PANTHER" id="PTHR12532:SF6">
    <property type="entry name" value="TRANSCRIPTIONAL REGULATORY PROTEIN YEBC-RELATED"/>
    <property type="match status" value="1"/>
</dbReference>
<dbReference type="EMBL" id="JAODUP010003449">
    <property type="protein sequence ID" value="KAK2138257.1"/>
    <property type="molecule type" value="Genomic_DNA"/>
</dbReference>
<proteinExistence type="predicted"/>
<dbReference type="InterPro" id="IPR036291">
    <property type="entry name" value="NAD(P)-bd_dom_sf"/>
</dbReference>
<sequence length="265" mass="29673">MIPVYPKGETILGQKVYRSLADIDVPVDMVVVFRKPAALDAIADAVIARGDVKIYWTQLQLINNNAADKVKQAAKAQNMPKHNIEAAIKRASGKDAADIREMHYEAKGPYGTQFIIDCATDNGTRTVANVKAALTRNKAEMLTSGSLNFMFTRKSVFTFDRTEEMDIEELELELIDAGLEEIEEDIEPQENEEDKAIVRIFGEFSAFGDLSKALEEMNIEVTKGAHQYIANTPIDLTDEQLEEVEVLIERLEEDEDVQAVYTNIN</sequence>
<gene>
    <name evidence="3" type="ORF">LSH36_3460g00015</name>
</gene>
<protein>
    <recommendedName>
        <fullName evidence="5">Transcriptional regulatory protein</fullName>
    </recommendedName>
</protein>
<dbReference type="PANTHER" id="PTHR12532">
    <property type="entry name" value="TRANSLATIONAL ACTIVATOR OF CYTOCHROME C OXIDASE 1"/>
    <property type="match status" value="1"/>
</dbReference>
<feature type="domain" description="CoA-binding" evidence="2">
    <location>
        <begin position="1"/>
        <end position="74"/>
    </location>
</feature>
<dbReference type="Pfam" id="PF13380">
    <property type="entry name" value="CoA_binding_2"/>
    <property type="match status" value="1"/>
</dbReference>
<evidence type="ECO:0008006" key="5">
    <source>
        <dbReference type="Google" id="ProtNLM"/>
    </source>
</evidence>
<feature type="domain" description="TACO1/YebC-like second and third" evidence="1">
    <location>
        <begin position="100"/>
        <end position="264"/>
    </location>
</feature>
<evidence type="ECO:0000313" key="3">
    <source>
        <dbReference type="EMBL" id="KAK2138257.1"/>
    </source>
</evidence>
<dbReference type="Gene3D" id="3.30.70.980">
    <property type="match status" value="2"/>
</dbReference>
<evidence type="ECO:0000259" key="2">
    <source>
        <dbReference type="Pfam" id="PF13380"/>
    </source>
</evidence>
<dbReference type="InterPro" id="IPR029072">
    <property type="entry name" value="YebC-like"/>
</dbReference>
<dbReference type="Proteomes" id="UP001208570">
    <property type="component" value="Unassembled WGS sequence"/>
</dbReference>
<comment type="caution">
    <text evidence="3">The sequence shown here is derived from an EMBL/GenBank/DDBJ whole genome shotgun (WGS) entry which is preliminary data.</text>
</comment>
<accession>A0AAD9IPH8</accession>
<dbReference type="InterPro" id="IPR002876">
    <property type="entry name" value="Transcrip_reg_TACO1-like"/>
</dbReference>
<dbReference type="Gene3D" id="3.40.50.720">
    <property type="entry name" value="NAD(P)-binding Rossmann-like Domain"/>
    <property type="match status" value="1"/>
</dbReference>
<dbReference type="Pfam" id="PF01709">
    <property type="entry name" value="Transcrip_reg"/>
    <property type="match status" value="1"/>
</dbReference>
<dbReference type="SUPFAM" id="SSF51735">
    <property type="entry name" value="NAD(P)-binding Rossmann-fold domains"/>
    <property type="match status" value="1"/>
</dbReference>
<dbReference type="GO" id="GO:0005829">
    <property type="term" value="C:cytosol"/>
    <property type="evidence" value="ECO:0007669"/>
    <property type="project" value="TreeGrafter"/>
</dbReference>
<dbReference type="NCBIfam" id="NF009044">
    <property type="entry name" value="PRK12378.1"/>
    <property type="match status" value="1"/>
</dbReference>
<evidence type="ECO:0000313" key="4">
    <source>
        <dbReference type="Proteomes" id="UP001208570"/>
    </source>
</evidence>
<dbReference type="InterPro" id="IPR048300">
    <property type="entry name" value="TACO1_YebC-like_2nd/3rd_dom"/>
</dbReference>
<dbReference type="AlphaFoldDB" id="A0AAD9IPH8"/>
<dbReference type="InterPro" id="IPR003781">
    <property type="entry name" value="CoA-bd"/>
</dbReference>
<dbReference type="InterPro" id="IPR026564">
    <property type="entry name" value="Transcrip_reg_TACO1-like_dom3"/>
</dbReference>
<organism evidence="3 4">
    <name type="scientific">Paralvinella palmiformis</name>
    <dbReference type="NCBI Taxonomy" id="53620"/>
    <lineage>
        <taxon>Eukaryota</taxon>
        <taxon>Metazoa</taxon>
        <taxon>Spiralia</taxon>
        <taxon>Lophotrochozoa</taxon>
        <taxon>Annelida</taxon>
        <taxon>Polychaeta</taxon>
        <taxon>Sedentaria</taxon>
        <taxon>Canalipalpata</taxon>
        <taxon>Terebellida</taxon>
        <taxon>Terebelliformia</taxon>
        <taxon>Alvinellidae</taxon>
        <taxon>Paralvinella</taxon>
    </lineage>
</organism>